<dbReference type="InterPro" id="IPR039872">
    <property type="entry name" value="KIAA0513"/>
</dbReference>
<feature type="domain" description="SBF1/SBF2" evidence="1">
    <location>
        <begin position="19"/>
        <end position="78"/>
    </location>
</feature>
<sequence length="132" mass="15801">SYPSQQQSQQSSHSCRPHKQYLYYVLREQPIWRSLRFWNAAFFDALQTERSNRPTPTQRQLNQYNKQDITDENQFQQNITFGQLGAFTHNMHSFGLPKELCNEFLRKQSTIANLPPEQISILRENIEFMYCH</sequence>
<dbReference type="Proteomes" id="UP000759131">
    <property type="component" value="Unassembled WGS sequence"/>
</dbReference>
<dbReference type="PANTHER" id="PTHR13663:SF2">
    <property type="entry name" value="SIMILAR TO RIKEN CDNA 6430548M08"/>
    <property type="match status" value="1"/>
</dbReference>
<dbReference type="Pfam" id="PF12335">
    <property type="entry name" value="SBF2"/>
    <property type="match status" value="1"/>
</dbReference>
<dbReference type="EMBL" id="OC870154">
    <property type="protein sequence ID" value="CAD7634905.1"/>
    <property type="molecule type" value="Genomic_DNA"/>
</dbReference>
<reference evidence="2" key="1">
    <citation type="submission" date="2020-11" db="EMBL/GenBank/DDBJ databases">
        <authorList>
            <person name="Tran Van P."/>
        </authorList>
    </citation>
    <scope>NUCLEOTIDE SEQUENCE</scope>
</reference>
<accession>A0A7R9Q745</accession>
<feature type="non-terminal residue" evidence="2">
    <location>
        <position position="1"/>
    </location>
</feature>
<gene>
    <name evidence="2" type="ORF">OSB1V03_LOCUS15297</name>
</gene>
<name>A0A7R9Q745_9ACAR</name>
<proteinExistence type="predicted"/>
<dbReference type="AlphaFoldDB" id="A0A7R9Q745"/>
<organism evidence="2">
    <name type="scientific">Medioppia subpectinata</name>
    <dbReference type="NCBI Taxonomy" id="1979941"/>
    <lineage>
        <taxon>Eukaryota</taxon>
        <taxon>Metazoa</taxon>
        <taxon>Ecdysozoa</taxon>
        <taxon>Arthropoda</taxon>
        <taxon>Chelicerata</taxon>
        <taxon>Arachnida</taxon>
        <taxon>Acari</taxon>
        <taxon>Acariformes</taxon>
        <taxon>Sarcoptiformes</taxon>
        <taxon>Oribatida</taxon>
        <taxon>Brachypylina</taxon>
        <taxon>Oppioidea</taxon>
        <taxon>Oppiidae</taxon>
        <taxon>Medioppia</taxon>
    </lineage>
</organism>
<dbReference type="OrthoDB" id="6268344at2759"/>
<keyword evidence="3" id="KW-1185">Reference proteome</keyword>
<evidence type="ECO:0000313" key="2">
    <source>
        <dbReference type="EMBL" id="CAD7634905.1"/>
    </source>
</evidence>
<dbReference type="InterPro" id="IPR022096">
    <property type="entry name" value="SBF1/SBF2"/>
</dbReference>
<dbReference type="EMBL" id="CAJPIZ010015579">
    <property type="protein sequence ID" value="CAG2115335.1"/>
    <property type="molecule type" value="Genomic_DNA"/>
</dbReference>
<evidence type="ECO:0000313" key="3">
    <source>
        <dbReference type="Proteomes" id="UP000759131"/>
    </source>
</evidence>
<evidence type="ECO:0000259" key="1">
    <source>
        <dbReference type="Pfam" id="PF12335"/>
    </source>
</evidence>
<dbReference type="PANTHER" id="PTHR13663">
    <property type="entry name" value="SIMILAR TO RIKEN CDNA 6430548M08"/>
    <property type="match status" value="1"/>
</dbReference>
<protein>
    <recommendedName>
        <fullName evidence="1">SBF1/SBF2 domain-containing protein</fullName>
    </recommendedName>
</protein>